<dbReference type="GO" id="GO:0004392">
    <property type="term" value="F:heme oxygenase (decyclizing) activity"/>
    <property type="evidence" value="ECO:0007669"/>
    <property type="project" value="InterPro"/>
</dbReference>
<accession>A0A5B9W3V7</accession>
<dbReference type="Pfam" id="PF01126">
    <property type="entry name" value="Heme_oxygenase"/>
    <property type="match status" value="1"/>
</dbReference>
<evidence type="ECO:0000313" key="1">
    <source>
        <dbReference type="EMBL" id="QEH35268.1"/>
    </source>
</evidence>
<protein>
    <submittedName>
        <fullName evidence="1">Heme oxygenase</fullName>
    </submittedName>
</protein>
<evidence type="ECO:0000313" key="2">
    <source>
        <dbReference type="Proteomes" id="UP000324233"/>
    </source>
</evidence>
<gene>
    <name evidence="1" type="ORF">OJF2_38160</name>
</gene>
<dbReference type="CDD" id="cd19166">
    <property type="entry name" value="HemeO-bac"/>
    <property type="match status" value="1"/>
</dbReference>
<dbReference type="GO" id="GO:0006788">
    <property type="term" value="P:heme oxidation"/>
    <property type="evidence" value="ECO:0007669"/>
    <property type="project" value="InterPro"/>
</dbReference>
<dbReference type="InterPro" id="IPR016053">
    <property type="entry name" value="Haem_Oase-like"/>
</dbReference>
<dbReference type="EMBL" id="CP042997">
    <property type="protein sequence ID" value="QEH35268.1"/>
    <property type="molecule type" value="Genomic_DNA"/>
</dbReference>
<proteinExistence type="predicted"/>
<dbReference type="AlphaFoldDB" id="A0A5B9W3V7"/>
<dbReference type="OrthoDB" id="114943at2"/>
<dbReference type="RefSeq" id="WP_148595090.1">
    <property type="nucleotide sequence ID" value="NZ_CP042997.1"/>
</dbReference>
<dbReference type="SUPFAM" id="SSF48613">
    <property type="entry name" value="Heme oxygenase-like"/>
    <property type="match status" value="1"/>
</dbReference>
<dbReference type="Proteomes" id="UP000324233">
    <property type="component" value="Chromosome"/>
</dbReference>
<sequence length="209" mass="22068">MILAELKTHTEHLHRRVEGAVDLLRRTRDAESYAGLLGRLYGFYRPFEDRLAAMRALDGLGLDLPARRKTPMLMADLAFLGRGPDEVEALPRCDFLPRPATTAGAIGCLYVMEGATLGGQFVRKHVQKALGLSGPGLAFYASYGADTGRMWASFREAAEAAVAPGDLGDALAFAAATFEAFEAWVGPGEPAAPMAGAAAGPSAETGGRS</sequence>
<dbReference type="KEGG" id="agv:OJF2_38160"/>
<keyword evidence="2" id="KW-1185">Reference proteome</keyword>
<dbReference type="InterPro" id="IPR016084">
    <property type="entry name" value="Haem_Oase-like_multi-hlx"/>
</dbReference>
<dbReference type="Gene3D" id="1.20.910.10">
    <property type="entry name" value="Heme oxygenase-like"/>
    <property type="match status" value="1"/>
</dbReference>
<reference evidence="1 2" key="1">
    <citation type="submission" date="2019-08" db="EMBL/GenBank/DDBJ databases">
        <title>Deep-cultivation of Planctomycetes and their phenomic and genomic characterization uncovers novel biology.</title>
        <authorList>
            <person name="Wiegand S."/>
            <person name="Jogler M."/>
            <person name="Boedeker C."/>
            <person name="Pinto D."/>
            <person name="Vollmers J."/>
            <person name="Rivas-Marin E."/>
            <person name="Kohn T."/>
            <person name="Peeters S.H."/>
            <person name="Heuer A."/>
            <person name="Rast P."/>
            <person name="Oberbeckmann S."/>
            <person name="Bunk B."/>
            <person name="Jeske O."/>
            <person name="Meyerdierks A."/>
            <person name="Storesund J.E."/>
            <person name="Kallscheuer N."/>
            <person name="Luecker S."/>
            <person name="Lage O.M."/>
            <person name="Pohl T."/>
            <person name="Merkel B.J."/>
            <person name="Hornburger P."/>
            <person name="Mueller R.-W."/>
            <person name="Bruemmer F."/>
            <person name="Labrenz M."/>
            <person name="Spormann A.M."/>
            <person name="Op den Camp H."/>
            <person name="Overmann J."/>
            <person name="Amann R."/>
            <person name="Jetten M.S.M."/>
            <person name="Mascher T."/>
            <person name="Medema M.H."/>
            <person name="Devos D.P."/>
            <person name="Kaster A.-K."/>
            <person name="Ovreas L."/>
            <person name="Rohde M."/>
            <person name="Galperin M.Y."/>
            <person name="Jogler C."/>
        </authorList>
    </citation>
    <scope>NUCLEOTIDE SEQUENCE [LARGE SCALE GENOMIC DNA]</scope>
    <source>
        <strain evidence="1 2">OJF2</strain>
    </source>
</reference>
<name>A0A5B9W3V7_9BACT</name>
<organism evidence="1 2">
    <name type="scientific">Aquisphaera giovannonii</name>
    <dbReference type="NCBI Taxonomy" id="406548"/>
    <lineage>
        <taxon>Bacteria</taxon>
        <taxon>Pseudomonadati</taxon>
        <taxon>Planctomycetota</taxon>
        <taxon>Planctomycetia</taxon>
        <taxon>Isosphaerales</taxon>
        <taxon>Isosphaeraceae</taxon>
        <taxon>Aquisphaera</taxon>
    </lineage>
</organism>